<organism evidence="9 10">
    <name type="scientific">Herbiconiux moechotypicola</name>
    <dbReference type="NCBI Taxonomy" id="637393"/>
    <lineage>
        <taxon>Bacteria</taxon>
        <taxon>Bacillati</taxon>
        <taxon>Actinomycetota</taxon>
        <taxon>Actinomycetes</taxon>
        <taxon>Micrococcales</taxon>
        <taxon>Microbacteriaceae</taxon>
        <taxon>Herbiconiux</taxon>
    </lineage>
</organism>
<keyword evidence="4 7" id="KW-0812">Transmembrane</keyword>
<dbReference type="Proteomes" id="UP001500929">
    <property type="component" value="Unassembled WGS sequence"/>
</dbReference>
<keyword evidence="10" id="KW-1185">Reference proteome</keyword>
<feature type="transmembrane region" description="Helical" evidence="7">
    <location>
        <begin position="313"/>
        <end position="336"/>
    </location>
</feature>
<evidence type="ECO:0000256" key="7">
    <source>
        <dbReference type="RuleBase" id="RU363032"/>
    </source>
</evidence>
<comment type="similarity">
    <text evidence="7">Belongs to the binding-protein-dependent transport system permease family.</text>
</comment>
<feature type="domain" description="ABC transmembrane type-1" evidence="8">
    <location>
        <begin position="103"/>
        <end position="333"/>
    </location>
</feature>
<accession>A0ABP5QH44</accession>
<dbReference type="EMBL" id="BAAAQY010000005">
    <property type="protein sequence ID" value="GAA2234696.1"/>
    <property type="molecule type" value="Genomic_DNA"/>
</dbReference>
<dbReference type="InterPro" id="IPR045621">
    <property type="entry name" value="BPD_transp_1_N"/>
</dbReference>
<feature type="transmembrane region" description="Helical" evidence="7">
    <location>
        <begin position="109"/>
        <end position="130"/>
    </location>
</feature>
<keyword evidence="6 7" id="KW-0472">Membrane</keyword>
<protein>
    <submittedName>
        <fullName evidence="9">ABC transporter permease</fullName>
    </submittedName>
</protein>
<evidence type="ECO:0000256" key="1">
    <source>
        <dbReference type="ARBA" id="ARBA00004651"/>
    </source>
</evidence>
<evidence type="ECO:0000259" key="8">
    <source>
        <dbReference type="PROSITE" id="PS50928"/>
    </source>
</evidence>
<sequence>MRTADWFRRQRWWLLRVIALPFQLLLFALVAFLLVRLIPGDPVLTVTGNQATDEQYARIQEQMGLSGSLSDQLVAYFAQLLRFDLGTSLLTQRPLLEEFGQRLPATLELATMALVVSLLLVGVAAYFAVIRPVPVLSAAIRGYARAAGAIPDFAVGVLGIFLFYATLHLSPAPLGRLSPLLSTAPTVTGLPFVDTLLAGDPARTTDMLWHLALPVGVLVIAHSAVVLKLLVGQLDDELQKPSTLFRVSTGASHATVALSVFRRSLPAAVTMAGTMFGYLVGGAVIVEALFAFGGMGQYLTEALAGADLTAMQGFLVAIAAVSLVVFLVVDIVTMLLDPRRRPGAQTEA</sequence>
<dbReference type="Pfam" id="PF00528">
    <property type="entry name" value="BPD_transp_1"/>
    <property type="match status" value="1"/>
</dbReference>
<evidence type="ECO:0000256" key="3">
    <source>
        <dbReference type="ARBA" id="ARBA00022475"/>
    </source>
</evidence>
<dbReference type="InterPro" id="IPR000515">
    <property type="entry name" value="MetI-like"/>
</dbReference>
<comment type="subcellular location">
    <subcellularLocation>
        <location evidence="1 7">Cell membrane</location>
        <topology evidence="1 7">Multi-pass membrane protein</topology>
    </subcellularLocation>
</comment>
<evidence type="ECO:0000256" key="6">
    <source>
        <dbReference type="ARBA" id="ARBA00023136"/>
    </source>
</evidence>
<evidence type="ECO:0000313" key="10">
    <source>
        <dbReference type="Proteomes" id="UP001500929"/>
    </source>
</evidence>
<evidence type="ECO:0000313" key="9">
    <source>
        <dbReference type="EMBL" id="GAA2234696.1"/>
    </source>
</evidence>
<evidence type="ECO:0000256" key="5">
    <source>
        <dbReference type="ARBA" id="ARBA00022989"/>
    </source>
</evidence>
<keyword evidence="2 7" id="KW-0813">Transport</keyword>
<evidence type="ECO:0000256" key="4">
    <source>
        <dbReference type="ARBA" id="ARBA00022692"/>
    </source>
</evidence>
<feature type="transmembrane region" description="Helical" evidence="7">
    <location>
        <begin position="211"/>
        <end position="231"/>
    </location>
</feature>
<proteinExistence type="inferred from homology"/>
<gene>
    <name evidence="9" type="ORF">GCM10009851_19640</name>
</gene>
<evidence type="ECO:0000256" key="2">
    <source>
        <dbReference type="ARBA" id="ARBA00022448"/>
    </source>
</evidence>
<reference evidence="10" key="1">
    <citation type="journal article" date="2019" name="Int. J. Syst. Evol. Microbiol.">
        <title>The Global Catalogue of Microorganisms (GCM) 10K type strain sequencing project: providing services to taxonomists for standard genome sequencing and annotation.</title>
        <authorList>
            <consortium name="The Broad Institute Genomics Platform"/>
            <consortium name="The Broad Institute Genome Sequencing Center for Infectious Disease"/>
            <person name="Wu L."/>
            <person name="Ma J."/>
        </authorList>
    </citation>
    <scope>NUCLEOTIDE SEQUENCE [LARGE SCALE GENOMIC DNA]</scope>
    <source>
        <strain evidence="10">JCM 16117</strain>
    </source>
</reference>
<name>A0ABP5QH44_9MICO</name>
<dbReference type="Pfam" id="PF19300">
    <property type="entry name" value="BPD_transp_1_N"/>
    <property type="match status" value="1"/>
</dbReference>
<dbReference type="PROSITE" id="PS50928">
    <property type="entry name" value="ABC_TM1"/>
    <property type="match status" value="1"/>
</dbReference>
<dbReference type="PANTHER" id="PTHR43163">
    <property type="entry name" value="DIPEPTIDE TRANSPORT SYSTEM PERMEASE PROTEIN DPPB-RELATED"/>
    <property type="match status" value="1"/>
</dbReference>
<comment type="caution">
    <text evidence="9">The sequence shown here is derived from an EMBL/GenBank/DDBJ whole genome shotgun (WGS) entry which is preliminary data.</text>
</comment>
<keyword evidence="5 7" id="KW-1133">Transmembrane helix</keyword>
<feature type="transmembrane region" description="Helical" evidence="7">
    <location>
        <begin position="142"/>
        <end position="165"/>
    </location>
</feature>
<feature type="transmembrane region" description="Helical" evidence="7">
    <location>
        <begin position="12"/>
        <end position="35"/>
    </location>
</feature>
<dbReference type="PANTHER" id="PTHR43163:SF6">
    <property type="entry name" value="DIPEPTIDE TRANSPORT SYSTEM PERMEASE PROTEIN DPPB-RELATED"/>
    <property type="match status" value="1"/>
</dbReference>
<keyword evidence="3" id="KW-1003">Cell membrane</keyword>
<feature type="transmembrane region" description="Helical" evidence="7">
    <location>
        <begin position="268"/>
        <end position="293"/>
    </location>
</feature>